<dbReference type="InterPro" id="IPR016161">
    <property type="entry name" value="Ald_DH/histidinol_DH"/>
</dbReference>
<organism evidence="3">
    <name type="scientific">mine drainage metagenome</name>
    <dbReference type="NCBI Taxonomy" id="410659"/>
    <lineage>
        <taxon>unclassified sequences</taxon>
        <taxon>metagenomes</taxon>
        <taxon>ecological metagenomes</taxon>
    </lineage>
</organism>
<evidence type="ECO:0000259" key="2">
    <source>
        <dbReference type="Pfam" id="PF00171"/>
    </source>
</evidence>
<dbReference type="GO" id="GO:0016491">
    <property type="term" value="F:oxidoreductase activity"/>
    <property type="evidence" value="ECO:0007669"/>
    <property type="project" value="UniProtKB-KW"/>
</dbReference>
<dbReference type="EC" id="1.-.-.-" evidence="3"/>
<feature type="domain" description="Aldehyde dehydrogenase" evidence="2">
    <location>
        <begin position="14"/>
        <end position="124"/>
    </location>
</feature>
<dbReference type="PANTHER" id="PTHR43353">
    <property type="entry name" value="SUCCINATE-SEMIALDEHYDE DEHYDROGENASE, MITOCHONDRIAL"/>
    <property type="match status" value="1"/>
</dbReference>
<keyword evidence="1 3" id="KW-0560">Oxidoreductase</keyword>
<comment type="caution">
    <text evidence="3">The sequence shown here is derived from an EMBL/GenBank/DDBJ whole genome shotgun (WGS) entry which is preliminary data.</text>
</comment>
<reference evidence="3" key="1">
    <citation type="submission" date="2013-08" db="EMBL/GenBank/DDBJ databases">
        <authorList>
            <person name="Mendez C."/>
            <person name="Richter M."/>
            <person name="Ferrer M."/>
            <person name="Sanchez J."/>
        </authorList>
    </citation>
    <scope>NUCLEOTIDE SEQUENCE</scope>
</reference>
<dbReference type="AlphaFoldDB" id="T1ARN8"/>
<reference evidence="3" key="2">
    <citation type="journal article" date="2014" name="ISME J.">
        <title>Microbial stratification in low pH oxic and suboxic macroscopic growths along an acid mine drainage.</title>
        <authorList>
            <person name="Mendez-Garcia C."/>
            <person name="Mesa V."/>
            <person name="Sprenger R.R."/>
            <person name="Richter M."/>
            <person name="Diez M.S."/>
            <person name="Solano J."/>
            <person name="Bargiela R."/>
            <person name="Golyshina O.V."/>
            <person name="Manteca A."/>
            <person name="Ramos J.L."/>
            <person name="Gallego J.R."/>
            <person name="Llorente I."/>
            <person name="Martins Dos Santos V.A."/>
            <person name="Jensen O.N."/>
            <person name="Pelaez A.I."/>
            <person name="Sanchez J."/>
            <person name="Ferrer M."/>
        </authorList>
    </citation>
    <scope>NUCLEOTIDE SEQUENCE</scope>
</reference>
<dbReference type="InterPro" id="IPR016162">
    <property type="entry name" value="Ald_DH_N"/>
</dbReference>
<dbReference type="InterPro" id="IPR015590">
    <property type="entry name" value="Aldehyde_DH_dom"/>
</dbReference>
<evidence type="ECO:0000256" key="1">
    <source>
        <dbReference type="ARBA" id="ARBA00023002"/>
    </source>
</evidence>
<gene>
    <name evidence="3" type="ORF">B1A_10517</name>
</gene>
<evidence type="ECO:0000313" key="3">
    <source>
        <dbReference type="EMBL" id="EQD59208.1"/>
    </source>
</evidence>
<sequence>MKFYVGGEELTPENPESIEKFSPLTGKLLYRFPSATRKEANNAIDSAHEALKDGQAKTSKDRNSYLIKAYNLIRERRIQLEEIIVNENGKPLSEAKAEVDGVIDQLWYYIGFERKINGEIIEGDTELRRFCS</sequence>
<dbReference type="Pfam" id="PF00171">
    <property type="entry name" value="Aldedh"/>
    <property type="match status" value="1"/>
</dbReference>
<dbReference type="EMBL" id="AUZX01007492">
    <property type="protein sequence ID" value="EQD59208.1"/>
    <property type="molecule type" value="Genomic_DNA"/>
</dbReference>
<protein>
    <submittedName>
        <fullName evidence="3">Aldehyde dehydrogenase domain protein</fullName>
        <ecNumber evidence="3">1.-.-.-</ecNumber>
    </submittedName>
</protein>
<dbReference type="Gene3D" id="3.40.605.10">
    <property type="entry name" value="Aldehyde Dehydrogenase, Chain A, domain 1"/>
    <property type="match status" value="1"/>
</dbReference>
<dbReference type="PANTHER" id="PTHR43353:SF5">
    <property type="entry name" value="SUCCINATE-SEMIALDEHYDE DEHYDROGENASE, MITOCHONDRIAL"/>
    <property type="match status" value="1"/>
</dbReference>
<proteinExistence type="predicted"/>
<accession>T1ARN8</accession>
<dbReference type="SUPFAM" id="SSF53720">
    <property type="entry name" value="ALDH-like"/>
    <property type="match status" value="1"/>
</dbReference>
<name>T1ARN8_9ZZZZ</name>
<dbReference type="InterPro" id="IPR050740">
    <property type="entry name" value="Aldehyde_DH_Superfamily"/>
</dbReference>